<proteinExistence type="predicted"/>
<accession>A0A843A9W5</accession>
<keyword evidence="1" id="KW-0472">Membrane</keyword>
<keyword evidence="1" id="KW-1133">Transmembrane helix</keyword>
<comment type="caution">
    <text evidence="2">The sequence shown here is derived from an EMBL/GenBank/DDBJ whole genome shotgun (WGS) entry which is preliminary data.</text>
</comment>
<gene>
    <name evidence="2" type="ORF">IOK49_05290</name>
</gene>
<dbReference type="Proteomes" id="UP000652307">
    <property type="component" value="Unassembled WGS sequence"/>
</dbReference>
<organism evidence="2 3">
    <name type="scientific">Fervidicoccus fontis</name>
    <dbReference type="NCBI Taxonomy" id="683846"/>
    <lineage>
        <taxon>Archaea</taxon>
        <taxon>Thermoproteota</taxon>
        <taxon>Thermoprotei</taxon>
        <taxon>Fervidicoccales</taxon>
        <taxon>Fervidicoccaceae</taxon>
        <taxon>Fervidicoccus</taxon>
    </lineage>
</organism>
<sequence>MKSLRRFFLIVVIVSILVITTISYALFLSPKPGLYFSPSLYSFESNMTNDISSLLDNKNVVWHIHVSAIAPFLSNNDFVDLLDSCYSGQGAAYIPYESFKPVVDSWLTVLKQRHLDPNYFTTSLIISVEVFNKTDGKILYSAFDTMKYRPIDFSFPKGVLVKLNIDGNGVSFDEKNLWILSLPILLAEPENTNSTFNGSKHTQPLSQIETTISYIAPENLTGLLPGDFFKQENGKLYMKVPILIIDNTQSNNSATMGGSIDININAAKDYSLGIYPAFSAGNDIFNSLIQGILPNVNIRLGSGQTWGSYYFGYMINVPPGSAKWIYIWARPVIKFTIIHYYNPISYADYTEDRVYALVTDVLSYNNAIEGGIESGLPPQPIMNNLFVGTNETRVAVPTFTIGGILPVNGSIPFAILFNYYDKCKTNFEVGLAIGSLLGSSACSVLPGLEGVACGVATEFVSTFSNSLSSMDPLYMINGVVQNEGQLFGYGYNVPVILDMRVSKLSYIVPPPSYCFWCSNCTFSPPVALYFKAIPAG</sequence>
<evidence type="ECO:0000313" key="3">
    <source>
        <dbReference type="Proteomes" id="UP000652307"/>
    </source>
</evidence>
<reference evidence="2" key="1">
    <citation type="submission" date="2020-10" db="EMBL/GenBank/DDBJ databases">
        <title>Fervidococcus fontis strain 3639Fd - the first crenarchaeon capable of growth on lipids.</title>
        <authorList>
            <person name="Kochetkova T.V."/>
            <person name="Elcheninov A.G."/>
            <person name="Toschakov S.V."/>
            <person name="Kublanov I.V."/>
        </authorList>
    </citation>
    <scope>NUCLEOTIDE SEQUENCE</scope>
    <source>
        <strain evidence="2">3639Fd</strain>
    </source>
</reference>
<evidence type="ECO:0000256" key="1">
    <source>
        <dbReference type="SAM" id="Phobius"/>
    </source>
</evidence>
<dbReference type="AlphaFoldDB" id="A0A843A9W5"/>
<name>A0A843A9W5_9CREN</name>
<evidence type="ECO:0000313" key="2">
    <source>
        <dbReference type="EMBL" id="MBE9391485.1"/>
    </source>
</evidence>
<protein>
    <submittedName>
        <fullName evidence="2">Uncharacterized protein</fullName>
    </submittedName>
</protein>
<keyword evidence="1" id="KW-0812">Transmembrane</keyword>
<dbReference type="RefSeq" id="WP_193803875.1">
    <property type="nucleotide sequence ID" value="NZ_JADEZV010000003.1"/>
</dbReference>
<dbReference type="EMBL" id="JADEZV010000003">
    <property type="protein sequence ID" value="MBE9391485.1"/>
    <property type="molecule type" value="Genomic_DNA"/>
</dbReference>
<feature type="transmembrane region" description="Helical" evidence="1">
    <location>
        <begin position="7"/>
        <end position="27"/>
    </location>
</feature>